<gene>
    <name evidence="3" type="ORF">DU478_13250</name>
</gene>
<evidence type="ECO:0000256" key="1">
    <source>
        <dbReference type="SAM" id="MobiDB-lite"/>
    </source>
</evidence>
<dbReference type="EMBL" id="QPMK01000009">
    <property type="protein sequence ID" value="RDD65875.1"/>
    <property type="molecule type" value="Genomic_DNA"/>
</dbReference>
<accession>A0A369TN49</accession>
<dbReference type="Proteomes" id="UP000253977">
    <property type="component" value="Unassembled WGS sequence"/>
</dbReference>
<feature type="chain" id="PRO_5016869775" evidence="2">
    <location>
        <begin position="20"/>
        <end position="344"/>
    </location>
</feature>
<comment type="caution">
    <text evidence="3">The sequence shown here is derived from an EMBL/GenBank/DDBJ whole genome shotgun (WGS) entry which is preliminary data.</text>
</comment>
<evidence type="ECO:0000313" key="4">
    <source>
        <dbReference type="Proteomes" id="UP000253977"/>
    </source>
</evidence>
<keyword evidence="4" id="KW-1185">Reference proteome</keyword>
<dbReference type="RefSeq" id="WP_147276343.1">
    <property type="nucleotide sequence ID" value="NZ_QPMK01000009.1"/>
</dbReference>
<dbReference type="SUPFAM" id="SSF56925">
    <property type="entry name" value="OMPA-like"/>
    <property type="match status" value="1"/>
</dbReference>
<feature type="compositionally biased region" description="Acidic residues" evidence="1">
    <location>
        <begin position="35"/>
        <end position="62"/>
    </location>
</feature>
<dbReference type="OrthoDB" id="7851370at2"/>
<reference evidence="3 4" key="1">
    <citation type="submission" date="2018-07" db="EMBL/GenBank/DDBJ databases">
        <title>Thalassococcus profundi sp. nov., a marine bacterium isolated from deep seawater of Okinawa Trough.</title>
        <authorList>
            <person name="Yu M."/>
        </authorList>
    </citation>
    <scope>NUCLEOTIDE SEQUENCE [LARGE SCALE GENOMIC DNA]</scope>
    <source>
        <strain evidence="3 4">WRAS1</strain>
    </source>
</reference>
<dbReference type="InterPro" id="IPR011250">
    <property type="entry name" value="OMP/PagP_B-barrel"/>
</dbReference>
<feature type="signal peptide" evidence="2">
    <location>
        <begin position="1"/>
        <end position="19"/>
    </location>
</feature>
<feature type="compositionally biased region" description="Gly residues" evidence="1">
    <location>
        <begin position="18"/>
        <end position="28"/>
    </location>
</feature>
<protein>
    <submittedName>
        <fullName evidence="3">Thymidylate synthase</fullName>
    </submittedName>
</protein>
<dbReference type="AlphaFoldDB" id="A0A369TN49"/>
<feature type="region of interest" description="Disordered" evidence="1">
    <location>
        <begin position="18"/>
        <end position="68"/>
    </location>
</feature>
<evidence type="ECO:0000313" key="3">
    <source>
        <dbReference type="EMBL" id="RDD65875.1"/>
    </source>
</evidence>
<organism evidence="3 4">
    <name type="scientific">Thalassococcus profundi</name>
    <dbReference type="NCBI Taxonomy" id="2282382"/>
    <lineage>
        <taxon>Bacteria</taxon>
        <taxon>Pseudomonadati</taxon>
        <taxon>Pseudomonadota</taxon>
        <taxon>Alphaproteobacteria</taxon>
        <taxon>Rhodobacterales</taxon>
        <taxon>Roseobacteraceae</taxon>
        <taxon>Thalassococcus</taxon>
    </lineage>
</organism>
<proteinExistence type="predicted"/>
<keyword evidence="2" id="KW-0732">Signal</keyword>
<sequence length="344" mass="35518">MNRLLLALLALSLVSACGSGGGSGGSGGDVNDVLANDEEDGGDEETPPDEEEPPTDGEEEVPDGVTGIPETLSQNVTSFAFSPDKGTVTISLDGVDTTPIEATYARNPALDMGGYLAYSVQEDSLDRLYIAMAQETADGGARAVAVGDGGQFNRVLPGGFYERDGDYTPPAVGVGPGAGQVSYAGNYTAITNATSSDGSALLPVDTTQPGLPDLPGQPAMVRATIFFNANFAENKINGSINNRQLISPIDGTATETWEDIELIITDIDENGEFFGDAEHDGRLNVDVGDYGGIISGADGSYVSGIVALSDSTQSRENDTEVGVFVLTQCGKDGDAAVCDQVQPN</sequence>
<dbReference type="Gene3D" id="2.40.160.90">
    <property type="match status" value="1"/>
</dbReference>
<name>A0A369TN49_9RHOB</name>
<dbReference type="PROSITE" id="PS51257">
    <property type="entry name" value="PROKAR_LIPOPROTEIN"/>
    <property type="match status" value="1"/>
</dbReference>
<evidence type="ECO:0000256" key="2">
    <source>
        <dbReference type="SAM" id="SignalP"/>
    </source>
</evidence>